<gene>
    <name evidence="2" type="ORF">MSZNOR_1342</name>
</gene>
<dbReference type="PANTHER" id="PTHR35335:SF1">
    <property type="entry name" value="UPF0716 PROTEIN FXSA"/>
    <property type="match status" value="1"/>
</dbReference>
<sequence>MNIGQWLLLVLLSLPILEIYVLIKLVGSLGFLLTFILLLGAAALGTYLLRIQGWSTWFRVQQALARGELPAREMIEASLIAAGGLLLLIPGFVSDMLALFCLLPATRKRLAQRILETGVSYPAQKTTHRTRHTIEGEFRRED</sequence>
<dbReference type="RefSeq" id="WP_026609000.1">
    <property type="nucleotide sequence ID" value="NZ_OX458333.1"/>
</dbReference>
<feature type="transmembrane region" description="Helical" evidence="1">
    <location>
        <begin position="30"/>
        <end position="49"/>
    </location>
</feature>
<dbReference type="Proteomes" id="UP001162030">
    <property type="component" value="Chromosome"/>
</dbReference>
<reference evidence="2 3" key="1">
    <citation type="submission" date="2023-03" db="EMBL/GenBank/DDBJ databases">
        <authorList>
            <person name="Pearce D."/>
        </authorList>
    </citation>
    <scope>NUCLEOTIDE SEQUENCE [LARGE SCALE GENOMIC DNA]</scope>
    <source>
        <strain evidence="2">Msz</strain>
    </source>
</reference>
<keyword evidence="1" id="KW-0812">Transmembrane</keyword>
<organism evidence="2 3">
    <name type="scientific">Methylocaldum szegediense</name>
    <dbReference type="NCBI Taxonomy" id="73780"/>
    <lineage>
        <taxon>Bacteria</taxon>
        <taxon>Pseudomonadati</taxon>
        <taxon>Pseudomonadota</taxon>
        <taxon>Gammaproteobacteria</taxon>
        <taxon>Methylococcales</taxon>
        <taxon>Methylococcaceae</taxon>
        <taxon>Methylocaldum</taxon>
    </lineage>
</organism>
<evidence type="ECO:0000313" key="2">
    <source>
        <dbReference type="EMBL" id="CAI8787600.1"/>
    </source>
</evidence>
<dbReference type="NCBIfam" id="NF008528">
    <property type="entry name" value="PRK11463.1-2"/>
    <property type="match status" value="1"/>
</dbReference>
<dbReference type="Pfam" id="PF04186">
    <property type="entry name" value="FxsA"/>
    <property type="match status" value="1"/>
</dbReference>
<dbReference type="EMBL" id="OX458333">
    <property type="protein sequence ID" value="CAI8787600.1"/>
    <property type="molecule type" value="Genomic_DNA"/>
</dbReference>
<keyword evidence="3" id="KW-1185">Reference proteome</keyword>
<keyword evidence="1" id="KW-1133">Transmembrane helix</keyword>
<evidence type="ECO:0008006" key="4">
    <source>
        <dbReference type="Google" id="ProtNLM"/>
    </source>
</evidence>
<evidence type="ECO:0000256" key="1">
    <source>
        <dbReference type="SAM" id="Phobius"/>
    </source>
</evidence>
<feature type="transmembrane region" description="Helical" evidence="1">
    <location>
        <begin position="79"/>
        <end position="103"/>
    </location>
</feature>
<protein>
    <recommendedName>
        <fullName evidence="4">FxsA cytoplasmic membrane protein</fullName>
    </recommendedName>
</protein>
<dbReference type="PANTHER" id="PTHR35335">
    <property type="entry name" value="UPF0716 PROTEIN FXSA"/>
    <property type="match status" value="1"/>
</dbReference>
<dbReference type="InterPro" id="IPR007313">
    <property type="entry name" value="FxsA"/>
</dbReference>
<accession>A0ABN8X0L2</accession>
<proteinExistence type="predicted"/>
<feature type="transmembrane region" description="Helical" evidence="1">
    <location>
        <begin position="6"/>
        <end position="23"/>
    </location>
</feature>
<keyword evidence="1" id="KW-0472">Membrane</keyword>
<evidence type="ECO:0000313" key="3">
    <source>
        <dbReference type="Proteomes" id="UP001162030"/>
    </source>
</evidence>
<name>A0ABN8X0L2_9GAMM</name>